<dbReference type="InterPro" id="IPR018490">
    <property type="entry name" value="cNMP-bd_dom_sf"/>
</dbReference>
<sequence>MNSTRTQIEKIFNDLKLSDNEVNLIASVLHKMQVKKGTILLKAGDVVEHMYYINSGCMRTYHIDENGKEHTMQFAVENSWISDFTAFFSGSKALLNIEVIHDATIYRLAAKDKLRITQKIPQIQNYINTKLELIYTIMQKRILAKLSRTASEQYIDFITAYPDIEQKVKNYHIASYLGITTESLSRIRKELQNTKFY</sequence>
<dbReference type="OrthoDB" id="1092431at2"/>
<dbReference type="SUPFAM" id="SSF51206">
    <property type="entry name" value="cAMP-binding domain-like"/>
    <property type="match status" value="1"/>
</dbReference>
<name>A0A2V4X4V4_9FLAO</name>
<comment type="caution">
    <text evidence="2">The sequence shown here is derived from an EMBL/GenBank/DDBJ whole genome shotgun (WGS) entry which is preliminary data.</text>
</comment>
<dbReference type="PROSITE" id="PS50042">
    <property type="entry name" value="CNMP_BINDING_3"/>
    <property type="match status" value="1"/>
</dbReference>
<organism evidence="2 3">
    <name type="scientific">Winogradskyella epiphytica</name>
    <dbReference type="NCBI Taxonomy" id="262005"/>
    <lineage>
        <taxon>Bacteria</taxon>
        <taxon>Pseudomonadati</taxon>
        <taxon>Bacteroidota</taxon>
        <taxon>Flavobacteriia</taxon>
        <taxon>Flavobacteriales</taxon>
        <taxon>Flavobacteriaceae</taxon>
        <taxon>Winogradskyella</taxon>
    </lineage>
</organism>
<dbReference type="Gene3D" id="2.60.120.10">
    <property type="entry name" value="Jelly Rolls"/>
    <property type="match status" value="1"/>
</dbReference>
<dbReference type="Proteomes" id="UP000248054">
    <property type="component" value="Unassembled WGS sequence"/>
</dbReference>
<dbReference type="SMART" id="SM00100">
    <property type="entry name" value="cNMP"/>
    <property type="match status" value="1"/>
</dbReference>
<reference evidence="2 3" key="1">
    <citation type="submission" date="2018-06" db="EMBL/GenBank/DDBJ databases">
        <title>Genomic Encyclopedia of Type Strains, Phase III (KMG-III): the genomes of soil and plant-associated and newly described type strains.</title>
        <authorList>
            <person name="Whitman W."/>
        </authorList>
    </citation>
    <scope>NUCLEOTIDE SEQUENCE [LARGE SCALE GENOMIC DNA]</scope>
    <source>
        <strain evidence="2 3">CECT 7945</strain>
    </source>
</reference>
<dbReference type="CDD" id="cd00038">
    <property type="entry name" value="CAP_ED"/>
    <property type="match status" value="1"/>
</dbReference>
<dbReference type="AlphaFoldDB" id="A0A2V4X4V4"/>
<dbReference type="Pfam" id="PF00027">
    <property type="entry name" value="cNMP_binding"/>
    <property type="match status" value="1"/>
</dbReference>
<proteinExistence type="predicted"/>
<evidence type="ECO:0000313" key="2">
    <source>
        <dbReference type="EMBL" id="PYE80065.1"/>
    </source>
</evidence>
<evidence type="ECO:0000313" key="3">
    <source>
        <dbReference type="Proteomes" id="UP000248054"/>
    </source>
</evidence>
<dbReference type="InterPro" id="IPR014710">
    <property type="entry name" value="RmlC-like_jellyroll"/>
</dbReference>
<evidence type="ECO:0000259" key="1">
    <source>
        <dbReference type="PROSITE" id="PS50042"/>
    </source>
</evidence>
<keyword evidence="3" id="KW-1185">Reference proteome</keyword>
<dbReference type="EMBL" id="QJTD01000007">
    <property type="protein sequence ID" value="PYE80065.1"/>
    <property type="molecule type" value="Genomic_DNA"/>
</dbReference>
<dbReference type="InterPro" id="IPR000595">
    <property type="entry name" value="cNMP-bd_dom"/>
</dbReference>
<dbReference type="RefSeq" id="WP_110476261.1">
    <property type="nucleotide sequence ID" value="NZ_BMWQ01000007.1"/>
</dbReference>
<protein>
    <submittedName>
        <fullName evidence="2">CRP-like cAMP-binding protein</fullName>
    </submittedName>
</protein>
<feature type="domain" description="Cyclic nucleotide-binding" evidence="1">
    <location>
        <begin position="17"/>
        <end position="93"/>
    </location>
</feature>
<accession>A0A2V4X4V4</accession>
<gene>
    <name evidence="2" type="ORF">DFQ11_10729</name>
</gene>